<evidence type="ECO:0008006" key="3">
    <source>
        <dbReference type="Google" id="ProtNLM"/>
    </source>
</evidence>
<protein>
    <recommendedName>
        <fullName evidence="3">IncF plasmid conjugative transfer protein TrbC</fullName>
    </recommendedName>
</protein>
<evidence type="ECO:0000256" key="1">
    <source>
        <dbReference type="SAM" id="MobiDB-lite"/>
    </source>
</evidence>
<feature type="region of interest" description="Disordered" evidence="1">
    <location>
        <begin position="1"/>
        <end position="23"/>
    </location>
</feature>
<proteinExistence type="predicted"/>
<evidence type="ECO:0000313" key="2">
    <source>
        <dbReference type="EMBL" id="CUS43119.1"/>
    </source>
</evidence>
<reference evidence="2" key="1">
    <citation type="submission" date="2015-10" db="EMBL/GenBank/DDBJ databases">
        <authorList>
            <person name="Gilbert D.G."/>
        </authorList>
    </citation>
    <scope>NUCLEOTIDE SEQUENCE</scope>
</reference>
<organism evidence="2">
    <name type="scientific">hydrothermal vent metagenome</name>
    <dbReference type="NCBI Taxonomy" id="652676"/>
    <lineage>
        <taxon>unclassified sequences</taxon>
        <taxon>metagenomes</taxon>
        <taxon>ecological metagenomes</taxon>
    </lineage>
</organism>
<name>A0A160TIV7_9ZZZZ</name>
<accession>A0A160TIV7</accession>
<dbReference type="AlphaFoldDB" id="A0A160TIV7"/>
<gene>
    <name evidence="2" type="ORF">MGWOODY_Smn3632</name>
</gene>
<sequence>MTLVLPATTASAQDIPPSATPGAKARIQSEGDAAMERMKQALTKARRAPVNSPRLPAAPDAIMQRRAFNGLARRTVDADVEKRAGADIKAARAALIKERSAASARIAQALGLEAPEAAALAAAAPAPVTRSRMPLLMVSSAMPIATLRTYATQLERVHGVMAFRGMPGGMSRVAPMAKLSAQILRIAPGCEGPACAMHDVQIIVDPLVFRLHGVTRVPALAMIPGDPTQPYCERDDQSPPSAHVIYGDAALSGLLEEFARLGGKEDVRDALARLAPR</sequence>
<dbReference type="EMBL" id="CZQE01000009">
    <property type="protein sequence ID" value="CUS43119.1"/>
    <property type="molecule type" value="Genomic_DNA"/>
</dbReference>
<dbReference type="Pfam" id="PF09673">
    <property type="entry name" value="TrbC_Ftype"/>
    <property type="match status" value="1"/>
</dbReference>
<dbReference type="InterPro" id="IPR019106">
    <property type="entry name" value="T4SS_TrbC"/>
</dbReference>